<dbReference type="Proteomes" id="UP000594263">
    <property type="component" value="Unplaced"/>
</dbReference>
<reference evidence="1" key="1">
    <citation type="submission" date="2021-01" db="UniProtKB">
        <authorList>
            <consortium name="EnsemblPlants"/>
        </authorList>
    </citation>
    <scope>IDENTIFICATION</scope>
</reference>
<dbReference type="AlphaFoldDB" id="A0A7N0RIQ5"/>
<sequence>MTSNISLLNRRLLIYTAFILLLSSGVAGRIRFISAASFSTRSPSPKRYSKAAAGKHAEIAGFGLKEANEQDEGFVVVEKRRIPTGSNPLHN</sequence>
<proteinExistence type="predicted"/>
<dbReference type="EnsemblPlants" id="Kaladp0011s1078.1.v1.1">
    <property type="protein sequence ID" value="Kaladp0011s1078.1.v1.1.CDS.1"/>
    <property type="gene ID" value="Kaladp0011s1078.v1.1"/>
</dbReference>
<accession>A0A7N0RIQ5</accession>
<evidence type="ECO:0000313" key="2">
    <source>
        <dbReference type="Proteomes" id="UP000594263"/>
    </source>
</evidence>
<keyword evidence="2" id="KW-1185">Reference proteome</keyword>
<name>A0A7N0RIQ5_KALFE</name>
<dbReference type="Gramene" id="Kaladp0011s1078.1.v1.1">
    <property type="protein sequence ID" value="Kaladp0011s1078.1.v1.1.CDS.1"/>
    <property type="gene ID" value="Kaladp0011s1078.v1.1"/>
</dbReference>
<evidence type="ECO:0000313" key="1">
    <source>
        <dbReference type="EnsemblPlants" id="Kaladp0011s1078.1.v1.1.CDS.1"/>
    </source>
</evidence>
<protein>
    <submittedName>
        <fullName evidence="1">Uncharacterized protein</fullName>
    </submittedName>
</protein>
<organism evidence="1 2">
    <name type="scientific">Kalanchoe fedtschenkoi</name>
    <name type="common">Lavender scallops</name>
    <name type="synonym">South American air plant</name>
    <dbReference type="NCBI Taxonomy" id="63787"/>
    <lineage>
        <taxon>Eukaryota</taxon>
        <taxon>Viridiplantae</taxon>
        <taxon>Streptophyta</taxon>
        <taxon>Embryophyta</taxon>
        <taxon>Tracheophyta</taxon>
        <taxon>Spermatophyta</taxon>
        <taxon>Magnoliopsida</taxon>
        <taxon>eudicotyledons</taxon>
        <taxon>Gunneridae</taxon>
        <taxon>Pentapetalae</taxon>
        <taxon>Saxifragales</taxon>
        <taxon>Crassulaceae</taxon>
        <taxon>Kalanchoe</taxon>
    </lineage>
</organism>